<protein>
    <submittedName>
        <fullName evidence="1">Uncharacterized protein</fullName>
    </submittedName>
</protein>
<comment type="caution">
    <text evidence="1">The sequence shown here is derived from an EMBL/GenBank/DDBJ whole genome shotgun (WGS) entry which is preliminary data.</text>
</comment>
<sequence length="78" mass="9321">MFSLLLIILIFLKICERFYVKSKVNLKDKVKKLDCLLSFQASTDIDFRLHRLTFEADLLDFQIDAEYNAKKNSKLWFN</sequence>
<accession>A0A0F9HW83</accession>
<evidence type="ECO:0000313" key="1">
    <source>
        <dbReference type="EMBL" id="KKM19452.1"/>
    </source>
</evidence>
<reference evidence="1" key="1">
    <citation type="journal article" date="2015" name="Nature">
        <title>Complex archaea that bridge the gap between prokaryotes and eukaryotes.</title>
        <authorList>
            <person name="Spang A."/>
            <person name="Saw J.H."/>
            <person name="Jorgensen S.L."/>
            <person name="Zaremba-Niedzwiedzka K."/>
            <person name="Martijn J."/>
            <person name="Lind A.E."/>
            <person name="van Eijk R."/>
            <person name="Schleper C."/>
            <person name="Guy L."/>
            <person name="Ettema T.J."/>
        </authorList>
    </citation>
    <scope>NUCLEOTIDE SEQUENCE</scope>
</reference>
<proteinExistence type="predicted"/>
<gene>
    <name evidence="1" type="ORF">LCGC14_1655520</name>
</gene>
<organism evidence="1">
    <name type="scientific">marine sediment metagenome</name>
    <dbReference type="NCBI Taxonomy" id="412755"/>
    <lineage>
        <taxon>unclassified sequences</taxon>
        <taxon>metagenomes</taxon>
        <taxon>ecological metagenomes</taxon>
    </lineage>
</organism>
<dbReference type="AlphaFoldDB" id="A0A0F9HW83"/>
<name>A0A0F9HW83_9ZZZZ</name>
<dbReference type="EMBL" id="LAZR01013983">
    <property type="protein sequence ID" value="KKM19452.1"/>
    <property type="molecule type" value="Genomic_DNA"/>
</dbReference>